<dbReference type="InterPro" id="IPR000515">
    <property type="entry name" value="MetI-like"/>
</dbReference>
<dbReference type="Pfam" id="PF00528">
    <property type="entry name" value="BPD_transp_1"/>
    <property type="match status" value="1"/>
</dbReference>
<dbReference type="AlphaFoldDB" id="A0A6V8KLI3"/>
<keyword evidence="6 7" id="KW-0472">Membrane</keyword>
<dbReference type="Proteomes" id="UP000482800">
    <property type="component" value="Unassembled WGS sequence"/>
</dbReference>
<feature type="transmembrane region" description="Helical" evidence="7">
    <location>
        <begin position="98"/>
        <end position="120"/>
    </location>
</feature>
<evidence type="ECO:0000313" key="10">
    <source>
        <dbReference type="Proteomes" id="UP000482800"/>
    </source>
</evidence>
<dbReference type="Gene3D" id="1.10.3720.10">
    <property type="entry name" value="MetI-like"/>
    <property type="match status" value="1"/>
</dbReference>
<dbReference type="GO" id="GO:0055085">
    <property type="term" value="P:transmembrane transport"/>
    <property type="evidence" value="ECO:0007669"/>
    <property type="project" value="InterPro"/>
</dbReference>
<evidence type="ECO:0000256" key="6">
    <source>
        <dbReference type="ARBA" id="ARBA00023136"/>
    </source>
</evidence>
<dbReference type="RefSeq" id="WP_173063743.1">
    <property type="nucleotide sequence ID" value="NZ_BAABGO010000034.1"/>
</dbReference>
<dbReference type="PANTHER" id="PTHR43744:SF12">
    <property type="entry name" value="ABC TRANSPORTER PERMEASE PROTEIN MG189-RELATED"/>
    <property type="match status" value="1"/>
</dbReference>
<evidence type="ECO:0000313" key="9">
    <source>
        <dbReference type="EMBL" id="GFJ82796.1"/>
    </source>
</evidence>
<protein>
    <submittedName>
        <fullName evidence="9">Permease</fullName>
    </submittedName>
</protein>
<comment type="caution">
    <text evidence="9">The sequence shown here is derived from an EMBL/GenBank/DDBJ whole genome shotgun (WGS) entry which is preliminary data.</text>
</comment>
<evidence type="ECO:0000256" key="4">
    <source>
        <dbReference type="ARBA" id="ARBA00022692"/>
    </source>
</evidence>
<dbReference type="InterPro" id="IPR035906">
    <property type="entry name" value="MetI-like_sf"/>
</dbReference>
<dbReference type="PROSITE" id="PS50928">
    <property type="entry name" value="ABC_TM1"/>
    <property type="match status" value="1"/>
</dbReference>
<accession>A0A6V8KLI3</accession>
<organism evidence="9 10">
    <name type="scientific">Phytohabitans houttuyneae</name>
    <dbReference type="NCBI Taxonomy" id="1076126"/>
    <lineage>
        <taxon>Bacteria</taxon>
        <taxon>Bacillati</taxon>
        <taxon>Actinomycetota</taxon>
        <taxon>Actinomycetes</taxon>
        <taxon>Micromonosporales</taxon>
        <taxon>Micromonosporaceae</taxon>
    </lineage>
</organism>
<feature type="domain" description="ABC transmembrane type-1" evidence="8">
    <location>
        <begin position="63"/>
        <end position="255"/>
    </location>
</feature>
<reference evidence="9 10" key="1">
    <citation type="submission" date="2020-03" db="EMBL/GenBank/DDBJ databases">
        <title>Whole genome shotgun sequence of Phytohabitans houttuyneae NBRC 108639.</title>
        <authorList>
            <person name="Komaki H."/>
            <person name="Tamura T."/>
        </authorList>
    </citation>
    <scope>NUCLEOTIDE SEQUENCE [LARGE SCALE GENOMIC DNA]</scope>
    <source>
        <strain evidence="9 10">NBRC 108639</strain>
    </source>
</reference>
<evidence type="ECO:0000256" key="2">
    <source>
        <dbReference type="ARBA" id="ARBA00022448"/>
    </source>
</evidence>
<keyword evidence="10" id="KW-1185">Reference proteome</keyword>
<feature type="transmembrane region" description="Helical" evidence="7">
    <location>
        <begin position="175"/>
        <end position="200"/>
    </location>
</feature>
<sequence>MTRRIVLGAMGLVWLIPVYLLLVNAFRPSTRYDADRIWVPDSDFGFFDNVKLAWDAAGLGPSILSTLLYSVLSPAAAVVVGAMAGFAIVVLRLKAGFWWFMLLFGGTIFPIQMLIIPLFISYSSADLYDRRTGLVLVYTAICVPLAALVMRSFFTGIAYTIYEAARVDGASVWRIFWRVYLPLAVPALGAVLILEFAFVWNDLLFGLTLSQDETVRPVMTALSSLSSAYSGSTVPVVLAAGLVMSLPTVLVFLGAQRIFARGLTLGQY</sequence>
<gene>
    <name evidence="9" type="ORF">Phou_069760</name>
</gene>
<comment type="similarity">
    <text evidence="7">Belongs to the binding-protein-dependent transport system permease family.</text>
</comment>
<name>A0A6V8KLI3_9ACTN</name>
<feature type="transmembrane region" description="Helical" evidence="7">
    <location>
        <begin position="234"/>
        <end position="255"/>
    </location>
</feature>
<proteinExistence type="inferred from homology"/>
<dbReference type="GO" id="GO:0005886">
    <property type="term" value="C:plasma membrane"/>
    <property type="evidence" value="ECO:0007669"/>
    <property type="project" value="UniProtKB-SubCell"/>
</dbReference>
<evidence type="ECO:0000259" key="8">
    <source>
        <dbReference type="PROSITE" id="PS50928"/>
    </source>
</evidence>
<keyword evidence="2 7" id="KW-0813">Transport</keyword>
<keyword evidence="3" id="KW-1003">Cell membrane</keyword>
<keyword evidence="5 7" id="KW-1133">Transmembrane helix</keyword>
<dbReference type="PANTHER" id="PTHR43744">
    <property type="entry name" value="ABC TRANSPORTER PERMEASE PROTEIN MG189-RELATED-RELATED"/>
    <property type="match status" value="1"/>
</dbReference>
<feature type="transmembrane region" description="Helical" evidence="7">
    <location>
        <begin position="5"/>
        <end position="26"/>
    </location>
</feature>
<evidence type="ECO:0000256" key="5">
    <source>
        <dbReference type="ARBA" id="ARBA00022989"/>
    </source>
</evidence>
<dbReference type="EMBL" id="BLPF01000002">
    <property type="protein sequence ID" value="GFJ82796.1"/>
    <property type="molecule type" value="Genomic_DNA"/>
</dbReference>
<comment type="subcellular location">
    <subcellularLocation>
        <location evidence="1 7">Cell membrane</location>
        <topology evidence="1 7">Multi-pass membrane protein</topology>
    </subcellularLocation>
</comment>
<dbReference type="SUPFAM" id="SSF161098">
    <property type="entry name" value="MetI-like"/>
    <property type="match status" value="1"/>
</dbReference>
<reference evidence="9 10" key="2">
    <citation type="submission" date="2020-03" db="EMBL/GenBank/DDBJ databases">
        <authorList>
            <person name="Ichikawa N."/>
            <person name="Kimura A."/>
            <person name="Kitahashi Y."/>
            <person name="Uohara A."/>
        </authorList>
    </citation>
    <scope>NUCLEOTIDE SEQUENCE [LARGE SCALE GENOMIC DNA]</scope>
    <source>
        <strain evidence="9 10">NBRC 108639</strain>
    </source>
</reference>
<keyword evidence="4 7" id="KW-0812">Transmembrane</keyword>
<feature type="transmembrane region" description="Helical" evidence="7">
    <location>
        <begin position="67"/>
        <end position="91"/>
    </location>
</feature>
<evidence type="ECO:0000256" key="3">
    <source>
        <dbReference type="ARBA" id="ARBA00022475"/>
    </source>
</evidence>
<evidence type="ECO:0000256" key="7">
    <source>
        <dbReference type="RuleBase" id="RU363032"/>
    </source>
</evidence>
<evidence type="ECO:0000256" key="1">
    <source>
        <dbReference type="ARBA" id="ARBA00004651"/>
    </source>
</evidence>
<dbReference type="CDD" id="cd06261">
    <property type="entry name" value="TM_PBP2"/>
    <property type="match status" value="1"/>
</dbReference>
<feature type="transmembrane region" description="Helical" evidence="7">
    <location>
        <begin position="132"/>
        <end position="154"/>
    </location>
</feature>